<sequence>MSYYITLTNSGNEAVDNVQVTAMILEGIDLNNPGEQPTVNFLLIIAWLNQVLL</sequence>
<dbReference type="Proteomes" id="UP000006327">
    <property type="component" value="Unassembled WGS sequence"/>
</dbReference>
<protein>
    <recommendedName>
        <fullName evidence="3">DUF11 domain-containing protein</fullName>
    </recommendedName>
</protein>
<comment type="caution">
    <text evidence="1">The sequence shown here is derived from an EMBL/GenBank/DDBJ whole genome shotgun (WGS) entry which is preliminary data.</text>
</comment>
<proteinExistence type="predicted"/>
<organism evidence="1 2">
    <name type="scientific">Paraglaciecola arctica BSs20135</name>
    <dbReference type="NCBI Taxonomy" id="493475"/>
    <lineage>
        <taxon>Bacteria</taxon>
        <taxon>Pseudomonadati</taxon>
        <taxon>Pseudomonadota</taxon>
        <taxon>Gammaproteobacteria</taxon>
        <taxon>Alteromonadales</taxon>
        <taxon>Alteromonadaceae</taxon>
        <taxon>Paraglaciecola</taxon>
    </lineage>
</organism>
<keyword evidence="2" id="KW-1185">Reference proteome</keyword>
<dbReference type="AlphaFoldDB" id="K6YB76"/>
<name>K6YB76_9ALTE</name>
<gene>
    <name evidence="1" type="ORF">GARC_4264</name>
</gene>
<dbReference type="STRING" id="493475.GARC_4264"/>
<evidence type="ECO:0000313" key="1">
    <source>
        <dbReference type="EMBL" id="GAC21206.1"/>
    </source>
</evidence>
<reference evidence="1 2" key="1">
    <citation type="journal article" date="2017" name="Antonie Van Leeuwenhoek">
        <title>Rhizobium rhizosphaerae sp. nov., a novel species isolated from rice rhizosphere.</title>
        <authorList>
            <person name="Zhao J.J."/>
            <person name="Zhang J."/>
            <person name="Zhang R.J."/>
            <person name="Zhang C.W."/>
            <person name="Yin H.Q."/>
            <person name="Zhang X.X."/>
        </authorList>
    </citation>
    <scope>NUCLEOTIDE SEQUENCE [LARGE SCALE GENOMIC DNA]</scope>
    <source>
        <strain evidence="1 2">BSs20135</strain>
    </source>
</reference>
<evidence type="ECO:0008006" key="3">
    <source>
        <dbReference type="Google" id="ProtNLM"/>
    </source>
</evidence>
<evidence type="ECO:0000313" key="2">
    <source>
        <dbReference type="Proteomes" id="UP000006327"/>
    </source>
</evidence>
<accession>K6YB76</accession>
<dbReference type="EMBL" id="BAEO01000062">
    <property type="protein sequence ID" value="GAC21206.1"/>
    <property type="molecule type" value="Genomic_DNA"/>
</dbReference>